<keyword evidence="5" id="KW-1185">Reference proteome</keyword>
<keyword evidence="4" id="KW-0472">Membrane</keyword>
<dbReference type="RefSeq" id="XP_012943438.2">
    <property type="nucleotide sequence ID" value="XM_013087984.2"/>
</dbReference>
<name>A0ABM1A9K8_APLCA</name>
<organism evidence="5 6">
    <name type="scientific">Aplysia californica</name>
    <name type="common">California sea hare</name>
    <dbReference type="NCBI Taxonomy" id="6500"/>
    <lineage>
        <taxon>Eukaryota</taxon>
        <taxon>Metazoa</taxon>
        <taxon>Spiralia</taxon>
        <taxon>Lophotrochozoa</taxon>
        <taxon>Mollusca</taxon>
        <taxon>Gastropoda</taxon>
        <taxon>Heterobranchia</taxon>
        <taxon>Euthyneura</taxon>
        <taxon>Tectipleura</taxon>
        <taxon>Aplysiida</taxon>
        <taxon>Aplysioidea</taxon>
        <taxon>Aplysiidae</taxon>
        <taxon>Aplysia</taxon>
    </lineage>
</organism>
<dbReference type="PANTHER" id="PTHR45627:SF30">
    <property type="entry name" value="ADENYLATE CYCLASE TYPE 3"/>
    <property type="match status" value="1"/>
</dbReference>
<feature type="transmembrane region" description="Helical" evidence="4">
    <location>
        <begin position="172"/>
        <end position="190"/>
    </location>
</feature>
<evidence type="ECO:0000256" key="2">
    <source>
        <dbReference type="ARBA" id="ARBA00023239"/>
    </source>
</evidence>
<feature type="transmembrane region" description="Helical" evidence="4">
    <location>
        <begin position="205"/>
        <end position="222"/>
    </location>
</feature>
<keyword evidence="1" id="KW-0547">Nucleotide-binding</keyword>
<keyword evidence="2" id="KW-0456">Lyase</keyword>
<feature type="transmembrane region" description="Helical" evidence="4">
    <location>
        <begin position="229"/>
        <end position="247"/>
    </location>
</feature>
<reference evidence="6" key="1">
    <citation type="submission" date="2025-08" db="UniProtKB">
        <authorList>
            <consortium name="RefSeq"/>
        </authorList>
    </citation>
    <scope>IDENTIFICATION</scope>
</reference>
<proteinExistence type="predicted"/>
<feature type="region of interest" description="Disordered" evidence="3">
    <location>
        <begin position="23"/>
        <end position="57"/>
    </location>
</feature>
<protein>
    <submittedName>
        <fullName evidence="6">Adenylate cyclase type 3</fullName>
    </submittedName>
</protein>
<feature type="transmembrane region" description="Helical" evidence="4">
    <location>
        <begin position="146"/>
        <end position="165"/>
    </location>
</feature>
<keyword evidence="4" id="KW-1133">Transmembrane helix</keyword>
<evidence type="ECO:0000313" key="5">
    <source>
        <dbReference type="Proteomes" id="UP000694888"/>
    </source>
</evidence>
<evidence type="ECO:0000313" key="6">
    <source>
        <dbReference type="RefSeq" id="XP_012943438.2"/>
    </source>
</evidence>
<feature type="transmembrane region" description="Helical" evidence="4">
    <location>
        <begin position="259"/>
        <end position="280"/>
    </location>
</feature>
<feature type="transmembrane region" description="Helical" evidence="4">
    <location>
        <begin position="112"/>
        <end position="134"/>
    </location>
</feature>
<keyword evidence="4" id="KW-0812">Transmembrane</keyword>
<dbReference type="PANTHER" id="PTHR45627">
    <property type="entry name" value="ADENYLATE CYCLASE TYPE 1"/>
    <property type="match status" value="1"/>
</dbReference>
<evidence type="ECO:0000256" key="1">
    <source>
        <dbReference type="ARBA" id="ARBA00022741"/>
    </source>
</evidence>
<sequence>MEETSLTEVYQLPETALTDKVTVVNGGSHPDNAHSGKGGNSVHGNHVKDNDYDAENKGNNSTLALSHSVHSLGKIPVLVAPRISSQHPQSLFINFDQDEERVYKAYLRRQRLGALPVLVVICLAHAITCVTLDLAPYVQESRLDRIVTIAAAAFVVTSTSLLVLYSPLKARVSESLAILMWFILTFQIYFDVGTAYPRHTPPDRIGWLLLLIYFTQWALPLGAWLSLPVGVLLCFLHSVVVGVLWYNEGPVTTKLENQLAGNVMLCLAATSLSFAVTVFVERLNRRSVMETKSALTAKAKIELAYKDKVNLECFDFQLGCPSENVDM</sequence>
<accession>A0ABM1A9K8</accession>
<dbReference type="Proteomes" id="UP000694888">
    <property type="component" value="Unplaced"/>
</dbReference>
<feature type="compositionally biased region" description="Basic and acidic residues" evidence="3">
    <location>
        <begin position="46"/>
        <end position="56"/>
    </location>
</feature>
<gene>
    <name evidence="6" type="primary">LOC101860364</name>
</gene>
<dbReference type="GeneID" id="101860364"/>
<evidence type="ECO:0000256" key="4">
    <source>
        <dbReference type="SAM" id="Phobius"/>
    </source>
</evidence>
<evidence type="ECO:0000256" key="3">
    <source>
        <dbReference type="SAM" id="MobiDB-lite"/>
    </source>
</evidence>